<evidence type="ECO:0000259" key="1">
    <source>
        <dbReference type="Pfam" id="PF16363"/>
    </source>
</evidence>
<dbReference type="Pfam" id="PF16363">
    <property type="entry name" value="GDP_Man_Dehyd"/>
    <property type="match status" value="1"/>
</dbReference>
<accession>X1LKN4</accession>
<name>X1LKN4_9ZZZZ</name>
<gene>
    <name evidence="2" type="ORF">S06H3_06757</name>
</gene>
<sequence>MKRIFKKFRPDAVINFAAESHVDRSIASASPFIKTNFLGVGILLNLALEFKIKKFLQISTDEVYGSILHGSFKESSRLDPSSPYAASKAAADGLVIAYYKTHNLPVLITRSS</sequence>
<dbReference type="InterPro" id="IPR036291">
    <property type="entry name" value="NAD(P)-bd_dom_sf"/>
</dbReference>
<comment type="caution">
    <text evidence="2">The sequence shown here is derived from an EMBL/GenBank/DDBJ whole genome shotgun (WGS) entry which is preliminary data.</text>
</comment>
<protein>
    <recommendedName>
        <fullName evidence="1">NAD(P)-binding domain-containing protein</fullName>
    </recommendedName>
</protein>
<dbReference type="AlphaFoldDB" id="X1LKN4"/>
<feature type="domain" description="NAD(P)-binding" evidence="1">
    <location>
        <begin position="1"/>
        <end position="110"/>
    </location>
</feature>
<organism evidence="2">
    <name type="scientific">marine sediment metagenome</name>
    <dbReference type="NCBI Taxonomy" id="412755"/>
    <lineage>
        <taxon>unclassified sequences</taxon>
        <taxon>metagenomes</taxon>
        <taxon>ecological metagenomes</taxon>
    </lineage>
</organism>
<proteinExistence type="predicted"/>
<reference evidence="2" key="1">
    <citation type="journal article" date="2014" name="Front. Microbiol.">
        <title>High frequency of phylogenetically diverse reductive dehalogenase-homologous genes in deep subseafloor sedimentary metagenomes.</title>
        <authorList>
            <person name="Kawai M."/>
            <person name="Futagami T."/>
            <person name="Toyoda A."/>
            <person name="Takaki Y."/>
            <person name="Nishi S."/>
            <person name="Hori S."/>
            <person name="Arai W."/>
            <person name="Tsubouchi T."/>
            <person name="Morono Y."/>
            <person name="Uchiyama I."/>
            <person name="Ito T."/>
            <person name="Fujiyama A."/>
            <person name="Inagaki F."/>
            <person name="Takami H."/>
        </authorList>
    </citation>
    <scope>NUCLEOTIDE SEQUENCE</scope>
    <source>
        <strain evidence="2">Expedition CK06-06</strain>
    </source>
</reference>
<dbReference type="EMBL" id="BARV01002661">
    <property type="protein sequence ID" value="GAH94683.1"/>
    <property type="molecule type" value="Genomic_DNA"/>
</dbReference>
<dbReference type="Gene3D" id="3.40.50.720">
    <property type="entry name" value="NAD(P)-binding Rossmann-like Domain"/>
    <property type="match status" value="1"/>
</dbReference>
<dbReference type="SUPFAM" id="SSF51735">
    <property type="entry name" value="NAD(P)-binding Rossmann-fold domains"/>
    <property type="match status" value="1"/>
</dbReference>
<evidence type="ECO:0000313" key="2">
    <source>
        <dbReference type="EMBL" id="GAH94683.1"/>
    </source>
</evidence>
<dbReference type="InterPro" id="IPR016040">
    <property type="entry name" value="NAD(P)-bd_dom"/>
</dbReference>
<dbReference type="PANTHER" id="PTHR43000">
    <property type="entry name" value="DTDP-D-GLUCOSE 4,6-DEHYDRATASE-RELATED"/>
    <property type="match status" value="1"/>
</dbReference>
<feature type="non-terminal residue" evidence="2">
    <location>
        <position position="112"/>
    </location>
</feature>